<organism evidence="2 3">
    <name type="scientific">Caballeronia concitans</name>
    <dbReference type="NCBI Taxonomy" id="1777133"/>
    <lineage>
        <taxon>Bacteria</taxon>
        <taxon>Pseudomonadati</taxon>
        <taxon>Pseudomonadota</taxon>
        <taxon>Betaproteobacteria</taxon>
        <taxon>Burkholderiales</taxon>
        <taxon>Burkholderiaceae</taxon>
        <taxon>Caballeronia</taxon>
    </lineage>
</organism>
<keyword evidence="3" id="KW-1185">Reference proteome</keyword>
<proteinExistence type="predicted"/>
<dbReference type="EMBL" id="FCNV02000002">
    <property type="protein sequence ID" value="SAL24597.1"/>
    <property type="molecule type" value="Genomic_DNA"/>
</dbReference>
<gene>
    <name evidence="2" type="ORF">AWB72_01898</name>
</gene>
<name>A0A658QV79_9BURK</name>
<evidence type="ECO:0000313" key="3">
    <source>
        <dbReference type="Proteomes" id="UP000198263"/>
    </source>
</evidence>
<dbReference type="Pfam" id="PF20093">
    <property type="entry name" value="DUF6484"/>
    <property type="match status" value="1"/>
</dbReference>
<dbReference type="InterPro" id="IPR045506">
    <property type="entry name" value="DUF6484"/>
</dbReference>
<dbReference type="AlphaFoldDB" id="A0A658QV79"/>
<feature type="domain" description="DUF6484" evidence="1">
    <location>
        <begin position="20"/>
        <end position="81"/>
    </location>
</feature>
<sequence length="155" mass="16173">MSGRDFIEPLTMPVVEGARIGELVGFSGEGARPLVVYAGQPGGAALVARTVADVRGAHIGREVLLIFEAGDPARPVIIGCLQADEPWPLDEAPAQVEADADGQRLVVTAKEEIVLRCGQASITLTKAGKVLIRGTYVSSRSSGVNRIKGGSVQLN</sequence>
<comment type="caution">
    <text evidence="2">The sequence shown here is derived from an EMBL/GenBank/DDBJ whole genome shotgun (WGS) entry which is preliminary data.</text>
</comment>
<evidence type="ECO:0000259" key="1">
    <source>
        <dbReference type="Pfam" id="PF20093"/>
    </source>
</evidence>
<dbReference type="RefSeq" id="WP_052449824.1">
    <property type="nucleotide sequence ID" value="NZ_FCNV02000002.1"/>
</dbReference>
<accession>A0A658QV79</accession>
<protein>
    <recommendedName>
        <fullName evidence="1">DUF6484 domain-containing protein</fullName>
    </recommendedName>
</protein>
<dbReference type="OrthoDB" id="3078443at2"/>
<dbReference type="Proteomes" id="UP000198263">
    <property type="component" value="Unassembled WGS sequence"/>
</dbReference>
<reference evidence="2 3" key="1">
    <citation type="submission" date="2016-01" db="EMBL/GenBank/DDBJ databases">
        <authorList>
            <person name="Peeters C."/>
        </authorList>
    </citation>
    <scope>NUCLEOTIDE SEQUENCE [LARGE SCALE GENOMIC DNA]</scope>
    <source>
        <strain evidence="2">LMG 29315</strain>
    </source>
</reference>
<evidence type="ECO:0000313" key="2">
    <source>
        <dbReference type="EMBL" id="SAL24597.1"/>
    </source>
</evidence>